<dbReference type="EMBL" id="QPJT01000029">
    <property type="protein sequence ID" value="RCX10411.1"/>
    <property type="molecule type" value="Genomic_DNA"/>
</dbReference>
<protein>
    <submittedName>
        <fullName evidence="4">Pilus assembly protein CpaB</fullName>
    </submittedName>
</protein>
<dbReference type="Proteomes" id="UP000253034">
    <property type="component" value="Unassembled WGS sequence"/>
</dbReference>
<feature type="domain" description="Flp pilus assembly protein RcpC/CpaB" evidence="3">
    <location>
        <begin position="115"/>
        <end position="230"/>
    </location>
</feature>
<feature type="compositionally biased region" description="Basic and acidic residues" evidence="1">
    <location>
        <begin position="246"/>
        <end position="259"/>
    </location>
</feature>
<dbReference type="Pfam" id="PF16976">
    <property type="entry name" value="RcpC"/>
    <property type="match status" value="1"/>
</dbReference>
<name>A0A369AMK8_9FIRM</name>
<evidence type="ECO:0000313" key="4">
    <source>
        <dbReference type="EMBL" id="RCX10411.1"/>
    </source>
</evidence>
<comment type="caution">
    <text evidence="4">The sequence shown here is derived from an EMBL/GenBank/DDBJ whole genome shotgun (WGS) entry which is preliminary data.</text>
</comment>
<reference evidence="4 5" key="1">
    <citation type="submission" date="2018-07" db="EMBL/GenBank/DDBJ databases">
        <title>Genomic Encyclopedia of Type Strains, Phase IV (KMG-IV): sequencing the most valuable type-strain genomes for metagenomic binning, comparative biology and taxonomic classification.</title>
        <authorList>
            <person name="Goeker M."/>
        </authorList>
    </citation>
    <scope>NUCLEOTIDE SEQUENCE [LARGE SCALE GENOMIC DNA]</scope>
    <source>
        <strain evidence="4 5">DSM 27016</strain>
    </source>
</reference>
<keyword evidence="2" id="KW-0732">Signal</keyword>
<evidence type="ECO:0000313" key="5">
    <source>
        <dbReference type="Proteomes" id="UP000253034"/>
    </source>
</evidence>
<dbReference type="OrthoDB" id="1953381at2"/>
<dbReference type="InterPro" id="IPR017592">
    <property type="entry name" value="Pilus_assmbl_Flp-typ_CpaB"/>
</dbReference>
<feature type="region of interest" description="Disordered" evidence="1">
    <location>
        <begin position="240"/>
        <end position="313"/>
    </location>
</feature>
<keyword evidence="5" id="KW-1185">Reference proteome</keyword>
<organism evidence="4 5">
    <name type="scientific">Anaerobacterium chartisolvens</name>
    <dbReference type="NCBI Taxonomy" id="1297424"/>
    <lineage>
        <taxon>Bacteria</taxon>
        <taxon>Bacillati</taxon>
        <taxon>Bacillota</taxon>
        <taxon>Clostridia</taxon>
        <taxon>Eubacteriales</taxon>
        <taxon>Oscillospiraceae</taxon>
        <taxon>Anaerobacterium</taxon>
    </lineage>
</organism>
<feature type="compositionally biased region" description="Low complexity" evidence="1">
    <location>
        <begin position="279"/>
        <end position="304"/>
    </location>
</feature>
<dbReference type="CDD" id="cd11614">
    <property type="entry name" value="SAF_CpaB_FlgA_like"/>
    <property type="match status" value="1"/>
</dbReference>
<dbReference type="AlphaFoldDB" id="A0A369AMK8"/>
<dbReference type="NCBIfam" id="TIGR03177">
    <property type="entry name" value="pilus_cpaB"/>
    <property type="match status" value="1"/>
</dbReference>
<evidence type="ECO:0000256" key="2">
    <source>
        <dbReference type="SAM" id="SignalP"/>
    </source>
</evidence>
<proteinExistence type="predicted"/>
<accession>A0A369AMK8</accession>
<feature type="signal peptide" evidence="2">
    <location>
        <begin position="1"/>
        <end position="30"/>
    </location>
</feature>
<dbReference type="InterPro" id="IPR031571">
    <property type="entry name" value="RcpC_dom"/>
</dbReference>
<evidence type="ECO:0000259" key="3">
    <source>
        <dbReference type="Pfam" id="PF16976"/>
    </source>
</evidence>
<dbReference type="RefSeq" id="WP_114299398.1">
    <property type="nucleotide sequence ID" value="NZ_QPJT01000029.1"/>
</dbReference>
<feature type="chain" id="PRO_5039642749" evidence="2">
    <location>
        <begin position="31"/>
        <end position="313"/>
    </location>
</feature>
<evidence type="ECO:0000256" key="1">
    <source>
        <dbReference type="SAM" id="MobiDB-lite"/>
    </source>
</evidence>
<gene>
    <name evidence="4" type="ORF">DFR58_1293</name>
</gene>
<sequence>MRFLRNKIVIFVLCSALALLLAFVAIPAQVGKTRETEKIIRVSDNIPANTLITAKMLKEAEVGRYNLPKDIIRDSDSIVGKYSAIALTPSDNLVPEKFMDKKEMEDEFLYSVDDRGAVSVTVKSLAAGLSGKLLPGDVVSVLVYSKEDEALQPGYTTAKGVVKEYANLEFVEVGAVTNNKAEDTDVVKSKQDKSSSDTIIPNTVTLLVTKQQAKDLIDAENSGVIHILFRGRGEAAKKLLGQNGGKDVKNTTHEAKAETVPEQMPDVGTQAQNEKKGTQQPQQAFHPQQPQQAAPPSTGQQGQGKKNTDFNLR</sequence>